<evidence type="ECO:0000256" key="1">
    <source>
        <dbReference type="SAM" id="MobiDB-lite"/>
    </source>
</evidence>
<dbReference type="EMBL" id="CCKQ01019740">
    <property type="protein sequence ID" value="CDW91775.1"/>
    <property type="molecule type" value="Genomic_DNA"/>
</dbReference>
<proteinExistence type="predicted"/>
<dbReference type="Proteomes" id="UP000039865">
    <property type="component" value="Unassembled WGS sequence"/>
</dbReference>
<organism evidence="2 3">
    <name type="scientific">Stylonychia lemnae</name>
    <name type="common">Ciliate</name>
    <dbReference type="NCBI Taxonomy" id="5949"/>
    <lineage>
        <taxon>Eukaryota</taxon>
        <taxon>Sar</taxon>
        <taxon>Alveolata</taxon>
        <taxon>Ciliophora</taxon>
        <taxon>Intramacronucleata</taxon>
        <taxon>Spirotrichea</taxon>
        <taxon>Stichotrichia</taxon>
        <taxon>Sporadotrichida</taxon>
        <taxon>Oxytrichidae</taxon>
        <taxon>Stylonychinae</taxon>
        <taxon>Stylonychia</taxon>
    </lineage>
</organism>
<sequence length="145" mass="16827">MNQNFKEGLPVINDSNNNSINKESIQPCYFQKNKQGINQMQPSQENIFEKKFLVNYDRQGQFSKKSSHRKSQQVDLHNDISLSKISHQISLNTTSIYNKTSNSAKRTKSQLTSKPSQKDIRQEYGANKLQDRLEGLDVIKEKRKH</sequence>
<keyword evidence="3" id="KW-1185">Reference proteome</keyword>
<dbReference type="InParanoid" id="A0A078BB25"/>
<accession>A0A078BB25</accession>
<protein>
    <submittedName>
        <fullName evidence="2">Uncharacterized protein</fullName>
    </submittedName>
</protein>
<feature type="compositionally biased region" description="Polar residues" evidence="1">
    <location>
        <begin position="100"/>
        <end position="115"/>
    </location>
</feature>
<dbReference type="AlphaFoldDB" id="A0A078BB25"/>
<evidence type="ECO:0000313" key="3">
    <source>
        <dbReference type="Proteomes" id="UP000039865"/>
    </source>
</evidence>
<feature type="region of interest" description="Disordered" evidence="1">
    <location>
        <begin position="100"/>
        <end position="126"/>
    </location>
</feature>
<name>A0A078BB25_STYLE</name>
<reference evidence="2 3" key="1">
    <citation type="submission" date="2014-06" db="EMBL/GenBank/DDBJ databases">
        <authorList>
            <person name="Swart Estienne"/>
        </authorList>
    </citation>
    <scope>NUCLEOTIDE SEQUENCE [LARGE SCALE GENOMIC DNA]</scope>
    <source>
        <strain evidence="2 3">130c</strain>
    </source>
</reference>
<gene>
    <name evidence="2" type="primary">Contig5819.g6233</name>
    <name evidence="2" type="ORF">STYLEM_20936</name>
</gene>
<evidence type="ECO:0000313" key="2">
    <source>
        <dbReference type="EMBL" id="CDW91775.1"/>
    </source>
</evidence>